<sequence>MNTQIIIFTLIFFISLVMALRAVRHELTVPESVKKIRIRRKKGFSGAILFLKEKIVHYSSGSS</sequence>
<organism evidence="1 2">
    <name type="scientific">Candidatus Gottesmanbacteria bacterium GW2011_GWA2_43_14</name>
    <dbReference type="NCBI Taxonomy" id="1618443"/>
    <lineage>
        <taxon>Bacteria</taxon>
        <taxon>Candidatus Gottesmaniibacteriota</taxon>
    </lineage>
</organism>
<comment type="caution">
    <text evidence="1">The sequence shown here is derived from an EMBL/GenBank/DDBJ whole genome shotgun (WGS) entry which is preliminary data.</text>
</comment>
<reference evidence="1 2" key="1">
    <citation type="journal article" date="2015" name="Nature">
        <title>rRNA introns, odd ribosomes, and small enigmatic genomes across a large radiation of phyla.</title>
        <authorList>
            <person name="Brown C.T."/>
            <person name="Hug L.A."/>
            <person name="Thomas B.C."/>
            <person name="Sharon I."/>
            <person name="Castelle C.J."/>
            <person name="Singh A."/>
            <person name="Wilkins M.J."/>
            <person name="Williams K.H."/>
            <person name="Banfield J.F."/>
        </authorList>
    </citation>
    <scope>NUCLEOTIDE SEQUENCE [LARGE SCALE GENOMIC DNA]</scope>
</reference>
<evidence type="ECO:0000313" key="1">
    <source>
        <dbReference type="EMBL" id="KKS96674.1"/>
    </source>
</evidence>
<proteinExistence type="predicted"/>
<name>A0A0G1DG89_9BACT</name>
<evidence type="ECO:0000313" key="2">
    <source>
        <dbReference type="Proteomes" id="UP000034894"/>
    </source>
</evidence>
<dbReference type="STRING" id="1618443.UV73_C0009G0025"/>
<dbReference type="EMBL" id="LCFP01000009">
    <property type="protein sequence ID" value="KKS96674.1"/>
    <property type="molecule type" value="Genomic_DNA"/>
</dbReference>
<gene>
    <name evidence="1" type="ORF">UV73_C0009G0025</name>
</gene>
<dbReference type="Proteomes" id="UP000034894">
    <property type="component" value="Unassembled WGS sequence"/>
</dbReference>
<dbReference type="AlphaFoldDB" id="A0A0G1DG89"/>
<accession>A0A0G1DG89</accession>
<protein>
    <submittedName>
        <fullName evidence="1">Uncharacterized protein</fullName>
    </submittedName>
</protein>